<sequence>MVKNEIAFMKKIIFLPLLFCIITAQNSVVRQFSQAFADVAEKAKPAVVTIISDKLISLVQFGEEFGFFYFHPNNPRQREFKTNALGSGVIIDAENGYILTNNHVVDDMDNIQVKLIDKREFNAAIVGTDPKSDLAVLQIDAEDLTEIELGDSDKIRVGEWVMAVGSPFSENLSHTVTTGIISALGRSNIIGSQSYENFIQTDAAINTGNSG</sequence>
<organism evidence="1">
    <name type="scientific">marine metagenome</name>
    <dbReference type="NCBI Taxonomy" id="408172"/>
    <lineage>
        <taxon>unclassified sequences</taxon>
        <taxon>metagenomes</taxon>
        <taxon>ecological metagenomes</taxon>
    </lineage>
</organism>
<dbReference type="Pfam" id="PF13365">
    <property type="entry name" value="Trypsin_2"/>
    <property type="match status" value="1"/>
</dbReference>
<dbReference type="PRINTS" id="PR00834">
    <property type="entry name" value="PROTEASES2C"/>
</dbReference>
<dbReference type="AlphaFoldDB" id="A0A381YN20"/>
<dbReference type="PANTHER" id="PTHR22939:SF129">
    <property type="entry name" value="SERINE PROTEASE HTRA2, MITOCHONDRIAL"/>
    <property type="match status" value="1"/>
</dbReference>
<dbReference type="EMBL" id="UINC01018616">
    <property type="protein sequence ID" value="SVA78349.1"/>
    <property type="molecule type" value="Genomic_DNA"/>
</dbReference>
<dbReference type="SUPFAM" id="SSF50494">
    <property type="entry name" value="Trypsin-like serine proteases"/>
    <property type="match status" value="1"/>
</dbReference>
<gene>
    <name evidence="1" type="ORF">METZ01_LOCUS131203</name>
</gene>
<reference evidence="1" key="1">
    <citation type="submission" date="2018-05" db="EMBL/GenBank/DDBJ databases">
        <authorList>
            <person name="Lanie J.A."/>
            <person name="Ng W.-L."/>
            <person name="Kazmierczak K.M."/>
            <person name="Andrzejewski T.M."/>
            <person name="Davidsen T.M."/>
            <person name="Wayne K.J."/>
            <person name="Tettelin H."/>
            <person name="Glass J.I."/>
            <person name="Rusch D."/>
            <person name="Podicherti R."/>
            <person name="Tsui H.-C.T."/>
            <person name="Winkler M.E."/>
        </authorList>
    </citation>
    <scope>NUCLEOTIDE SEQUENCE</scope>
</reference>
<feature type="non-terminal residue" evidence="1">
    <location>
        <position position="211"/>
    </location>
</feature>
<dbReference type="GO" id="GO:0004252">
    <property type="term" value="F:serine-type endopeptidase activity"/>
    <property type="evidence" value="ECO:0007669"/>
    <property type="project" value="InterPro"/>
</dbReference>
<name>A0A381YN20_9ZZZZ</name>
<dbReference type="PANTHER" id="PTHR22939">
    <property type="entry name" value="SERINE PROTEASE FAMILY S1C HTRA-RELATED"/>
    <property type="match status" value="1"/>
</dbReference>
<proteinExistence type="predicted"/>
<protein>
    <submittedName>
        <fullName evidence="1">Uncharacterized protein</fullName>
    </submittedName>
</protein>
<accession>A0A381YN20</accession>
<dbReference type="InterPro" id="IPR009003">
    <property type="entry name" value="Peptidase_S1_PA"/>
</dbReference>
<dbReference type="GO" id="GO:0006508">
    <property type="term" value="P:proteolysis"/>
    <property type="evidence" value="ECO:0007669"/>
    <property type="project" value="InterPro"/>
</dbReference>
<dbReference type="InterPro" id="IPR001940">
    <property type="entry name" value="Peptidase_S1C"/>
</dbReference>
<evidence type="ECO:0000313" key="1">
    <source>
        <dbReference type="EMBL" id="SVA78349.1"/>
    </source>
</evidence>
<dbReference type="Gene3D" id="2.40.10.120">
    <property type="match status" value="1"/>
</dbReference>